<feature type="compositionally biased region" description="Pro residues" evidence="1">
    <location>
        <begin position="87"/>
        <end position="96"/>
    </location>
</feature>
<sequence length="104" mass="11024">MRAAAARGRGLLLWRQRRRRLARRWGLAAPHPLPQLGCNAAIRPSVRVPLSGGAAPMSLPYFGGASGAVAAQWRDREAAQPAAVLERPPPPPPPPSLSAARAVK</sequence>
<evidence type="ECO:0000256" key="1">
    <source>
        <dbReference type="SAM" id="MobiDB-lite"/>
    </source>
</evidence>
<proteinExistence type="predicted"/>
<dbReference type="EMBL" id="BRXU01000010">
    <property type="protein sequence ID" value="GLC54320.1"/>
    <property type="molecule type" value="Genomic_DNA"/>
</dbReference>
<gene>
    <name evidence="2" type="primary">PLEST005171</name>
    <name evidence="2" type="ORF">PLESTB_000850900</name>
</gene>
<reference evidence="2 3" key="1">
    <citation type="journal article" date="2023" name="Commun. Biol.">
        <title>Reorganization of the ancestral sex-determining regions during the evolution of trioecy in Pleodorina starrii.</title>
        <authorList>
            <person name="Takahashi K."/>
            <person name="Suzuki S."/>
            <person name="Kawai-Toyooka H."/>
            <person name="Yamamoto K."/>
            <person name="Hamaji T."/>
            <person name="Ootsuki R."/>
            <person name="Yamaguchi H."/>
            <person name="Kawachi M."/>
            <person name="Higashiyama T."/>
            <person name="Nozaki H."/>
        </authorList>
    </citation>
    <scope>NUCLEOTIDE SEQUENCE [LARGE SCALE GENOMIC DNA]</scope>
    <source>
        <strain evidence="2 3">NIES-4479</strain>
    </source>
</reference>
<comment type="caution">
    <text evidence="2">The sequence shown here is derived from an EMBL/GenBank/DDBJ whole genome shotgun (WGS) entry which is preliminary data.</text>
</comment>
<evidence type="ECO:0000313" key="2">
    <source>
        <dbReference type="EMBL" id="GLC54320.1"/>
    </source>
</evidence>
<feature type="region of interest" description="Disordered" evidence="1">
    <location>
        <begin position="73"/>
        <end position="104"/>
    </location>
</feature>
<organism evidence="2 3">
    <name type="scientific">Pleodorina starrii</name>
    <dbReference type="NCBI Taxonomy" id="330485"/>
    <lineage>
        <taxon>Eukaryota</taxon>
        <taxon>Viridiplantae</taxon>
        <taxon>Chlorophyta</taxon>
        <taxon>core chlorophytes</taxon>
        <taxon>Chlorophyceae</taxon>
        <taxon>CS clade</taxon>
        <taxon>Chlamydomonadales</taxon>
        <taxon>Volvocaceae</taxon>
        <taxon>Pleodorina</taxon>
    </lineage>
</organism>
<protein>
    <submittedName>
        <fullName evidence="2">Uncharacterized protein</fullName>
    </submittedName>
</protein>
<accession>A0A9W6BM54</accession>
<keyword evidence="3" id="KW-1185">Reference proteome</keyword>
<evidence type="ECO:0000313" key="3">
    <source>
        <dbReference type="Proteomes" id="UP001165080"/>
    </source>
</evidence>
<name>A0A9W6BM54_9CHLO</name>
<dbReference type="AlphaFoldDB" id="A0A9W6BM54"/>
<dbReference type="Proteomes" id="UP001165080">
    <property type="component" value="Unassembled WGS sequence"/>
</dbReference>